<organism evidence="1 2">
    <name type="scientific">Mycena rosella</name>
    <name type="common">Pink bonnet</name>
    <name type="synonym">Agaricus rosellus</name>
    <dbReference type="NCBI Taxonomy" id="1033263"/>
    <lineage>
        <taxon>Eukaryota</taxon>
        <taxon>Fungi</taxon>
        <taxon>Dikarya</taxon>
        <taxon>Basidiomycota</taxon>
        <taxon>Agaricomycotina</taxon>
        <taxon>Agaricomycetes</taxon>
        <taxon>Agaricomycetidae</taxon>
        <taxon>Agaricales</taxon>
        <taxon>Marasmiineae</taxon>
        <taxon>Mycenaceae</taxon>
        <taxon>Mycena</taxon>
    </lineage>
</organism>
<keyword evidence="2" id="KW-1185">Reference proteome</keyword>
<reference evidence="1" key="1">
    <citation type="submission" date="2023-03" db="EMBL/GenBank/DDBJ databases">
        <title>Massive genome expansion in bonnet fungi (Mycena s.s.) driven by repeated elements and novel gene families across ecological guilds.</title>
        <authorList>
            <consortium name="Lawrence Berkeley National Laboratory"/>
            <person name="Harder C.B."/>
            <person name="Miyauchi S."/>
            <person name="Viragh M."/>
            <person name="Kuo A."/>
            <person name="Thoen E."/>
            <person name="Andreopoulos B."/>
            <person name="Lu D."/>
            <person name="Skrede I."/>
            <person name="Drula E."/>
            <person name="Henrissat B."/>
            <person name="Morin E."/>
            <person name="Kohler A."/>
            <person name="Barry K."/>
            <person name="LaButti K."/>
            <person name="Morin E."/>
            <person name="Salamov A."/>
            <person name="Lipzen A."/>
            <person name="Mereny Z."/>
            <person name="Hegedus B."/>
            <person name="Baldrian P."/>
            <person name="Stursova M."/>
            <person name="Weitz H."/>
            <person name="Taylor A."/>
            <person name="Grigoriev I.V."/>
            <person name="Nagy L.G."/>
            <person name="Martin F."/>
            <person name="Kauserud H."/>
        </authorList>
    </citation>
    <scope>NUCLEOTIDE SEQUENCE</scope>
    <source>
        <strain evidence="1">CBHHK067</strain>
    </source>
</reference>
<proteinExistence type="predicted"/>
<dbReference type="AlphaFoldDB" id="A0AAD7AWC5"/>
<evidence type="ECO:0000313" key="2">
    <source>
        <dbReference type="Proteomes" id="UP001221757"/>
    </source>
</evidence>
<gene>
    <name evidence="1" type="ORF">B0H17DRAFT_1223273</name>
</gene>
<accession>A0AAD7AWC5</accession>
<evidence type="ECO:0000313" key="1">
    <source>
        <dbReference type="EMBL" id="KAJ7601292.1"/>
    </source>
</evidence>
<dbReference type="EMBL" id="JARKIE010001670">
    <property type="protein sequence ID" value="KAJ7601292.1"/>
    <property type="molecule type" value="Genomic_DNA"/>
</dbReference>
<name>A0AAD7AWC5_MYCRO</name>
<dbReference type="Proteomes" id="UP001221757">
    <property type="component" value="Unassembled WGS sequence"/>
</dbReference>
<comment type="caution">
    <text evidence="1">The sequence shown here is derived from an EMBL/GenBank/DDBJ whole genome shotgun (WGS) entry which is preliminary data.</text>
</comment>
<protein>
    <submittedName>
        <fullName evidence="1">Uncharacterized protein</fullName>
    </submittedName>
</protein>
<sequence>MLALVLEPALLSPPAGNKRRELNCLELPGVRCAAAPSCPVPHSGTFTPSHLSRRPTSGFNTSIFSNFLAASRQTPAVNRTASGFSGFSALPSSPARAGAAAWRHPTLPSCRDDVSPPPYVAHPDVHLMAF</sequence>